<organism evidence="2">
    <name type="scientific">Oryza nivara</name>
    <name type="common">Indian wild rice</name>
    <name type="synonym">Oryza sativa f. spontanea</name>
    <dbReference type="NCBI Taxonomy" id="4536"/>
    <lineage>
        <taxon>Eukaryota</taxon>
        <taxon>Viridiplantae</taxon>
        <taxon>Streptophyta</taxon>
        <taxon>Embryophyta</taxon>
        <taxon>Tracheophyta</taxon>
        <taxon>Spermatophyta</taxon>
        <taxon>Magnoliopsida</taxon>
        <taxon>Liliopsida</taxon>
        <taxon>Poales</taxon>
        <taxon>Poaceae</taxon>
        <taxon>BOP clade</taxon>
        <taxon>Oryzoideae</taxon>
        <taxon>Oryzeae</taxon>
        <taxon>Oryzinae</taxon>
        <taxon>Oryza</taxon>
    </lineage>
</organism>
<proteinExistence type="predicted"/>
<evidence type="ECO:0000313" key="3">
    <source>
        <dbReference type="Proteomes" id="UP000006591"/>
    </source>
</evidence>
<sequence>MRATGYMDSANHGFLDASKYTIIQAEVPAEEVDDVEATRRERRQRRRRAAAVAARRERRSGARRRGAGRRGGGGCALAFLKLRHPALAHDARARPLHAHVVPASLRLPGPIFATADAPPGRCRCLRPRPRPHDVALSFSHVAAAADADALPSTPSPPPSLPPPRRRPPLSPRAHRPA</sequence>
<feature type="compositionally biased region" description="Basic residues" evidence="1">
    <location>
        <begin position="163"/>
        <end position="177"/>
    </location>
</feature>
<reference evidence="2" key="2">
    <citation type="submission" date="2018-04" db="EMBL/GenBank/DDBJ databases">
        <title>OnivRS2 (Oryza nivara Reference Sequence Version 2).</title>
        <authorList>
            <person name="Zhang J."/>
            <person name="Kudrna D."/>
            <person name="Lee S."/>
            <person name="Talag J."/>
            <person name="Rajasekar S."/>
            <person name="Welchert J."/>
            <person name="Hsing Y.-I."/>
            <person name="Wing R.A."/>
        </authorList>
    </citation>
    <scope>NUCLEOTIDE SEQUENCE [LARGE SCALE GENOMIC DNA]</scope>
    <source>
        <strain evidence="2">SL10</strain>
    </source>
</reference>
<reference evidence="2" key="1">
    <citation type="submission" date="2015-04" db="UniProtKB">
        <authorList>
            <consortium name="EnsemblPlants"/>
        </authorList>
    </citation>
    <scope>IDENTIFICATION</scope>
    <source>
        <strain evidence="2">SL10</strain>
    </source>
</reference>
<keyword evidence="3" id="KW-1185">Reference proteome</keyword>
<dbReference type="AlphaFoldDB" id="A0A0E0GVM0"/>
<feature type="region of interest" description="Disordered" evidence="1">
    <location>
        <begin position="31"/>
        <end position="70"/>
    </location>
</feature>
<evidence type="ECO:0000256" key="1">
    <source>
        <dbReference type="SAM" id="MobiDB-lite"/>
    </source>
</evidence>
<feature type="compositionally biased region" description="Basic residues" evidence="1">
    <location>
        <begin position="56"/>
        <end position="68"/>
    </location>
</feature>
<accession>A0A0E0GVM0</accession>
<protein>
    <submittedName>
        <fullName evidence="2">Uncharacterized protein</fullName>
    </submittedName>
</protein>
<dbReference type="EnsemblPlants" id="ONIVA03G40600.1">
    <property type="protein sequence ID" value="ONIVA03G40600.1"/>
    <property type="gene ID" value="ONIVA03G40600"/>
</dbReference>
<evidence type="ECO:0000313" key="2">
    <source>
        <dbReference type="EnsemblPlants" id="ONIVA03G40600.1"/>
    </source>
</evidence>
<name>A0A0E0GVM0_ORYNI</name>
<feature type="compositionally biased region" description="Basic residues" evidence="1">
    <location>
        <begin position="40"/>
        <end position="49"/>
    </location>
</feature>
<feature type="compositionally biased region" description="Pro residues" evidence="1">
    <location>
        <begin position="153"/>
        <end position="162"/>
    </location>
</feature>
<feature type="region of interest" description="Disordered" evidence="1">
    <location>
        <begin position="145"/>
        <end position="177"/>
    </location>
</feature>
<dbReference type="HOGENOM" id="CLU_1520218_0_0_1"/>
<dbReference type="Proteomes" id="UP000006591">
    <property type="component" value="Chromosome 3"/>
</dbReference>
<dbReference type="Gramene" id="ONIVA03G40600.1">
    <property type="protein sequence ID" value="ONIVA03G40600.1"/>
    <property type="gene ID" value="ONIVA03G40600"/>
</dbReference>